<dbReference type="EnsemblMetazoa" id="AARA014786-RA">
    <property type="protein sequence ID" value="AARA014786-PA"/>
    <property type="gene ID" value="AARA014786"/>
</dbReference>
<proteinExistence type="predicted"/>
<evidence type="ECO:0000313" key="2">
    <source>
        <dbReference type="Proteomes" id="UP000075840"/>
    </source>
</evidence>
<accession>A0A182IH51</accession>
<keyword evidence="2" id="KW-1185">Reference proteome</keyword>
<dbReference type="Proteomes" id="UP000075840">
    <property type="component" value="Unassembled WGS sequence"/>
</dbReference>
<dbReference type="EMBL" id="APCN01003682">
    <property type="status" value="NOT_ANNOTATED_CDS"/>
    <property type="molecule type" value="Genomic_DNA"/>
</dbReference>
<reference evidence="1" key="1">
    <citation type="submission" date="2022-08" db="UniProtKB">
        <authorList>
            <consortium name="EnsemblMetazoa"/>
        </authorList>
    </citation>
    <scope>IDENTIFICATION</scope>
    <source>
        <strain evidence="1">Dongola</strain>
    </source>
</reference>
<protein>
    <submittedName>
        <fullName evidence="1">Uncharacterized protein</fullName>
    </submittedName>
</protein>
<organism evidence="1 2">
    <name type="scientific">Anopheles arabiensis</name>
    <name type="common">Mosquito</name>
    <dbReference type="NCBI Taxonomy" id="7173"/>
    <lineage>
        <taxon>Eukaryota</taxon>
        <taxon>Metazoa</taxon>
        <taxon>Ecdysozoa</taxon>
        <taxon>Arthropoda</taxon>
        <taxon>Hexapoda</taxon>
        <taxon>Insecta</taxon>
        <taxon>Pterygota</taxon>
        <taxon>Neoptera</taxon>
        <taxon>Endopterygota</taxon>
        <taxon>Diptera</taxon>
        <taxon>Nematocera</taxon>
        <taxon>Culicoidea</taxon>
        <taxon>Culicidae</taxon>
        <taxon>Anophelinae</taxon>
        <taxon>Anopheles</taxon>
    </lineage>
</organism>
<dbReference type="AlphaFoldDB" id="A0A182IH51"/>
<name>A0A182IH51_ANOAR</name>
<dbReference type="VEuPathDB" id="VectorBase:AARA014786"/>
<evidence type="ECO:0000313" key="1">
    <source>
        <dbReference type="EnsemblMetazoa" id="AARA014786-PA"/>
    </source>
</evidence>
<sequence>THTHTHTLSAHLLTLFYTQQRERHLHTYIHGKAKYYTNTIQYIISLSSSSHGNVWENDVYIFDQRM</sequence>